<evidence type="ECO:0000313" key="7">
    <source>
        <dbReference type="Proteomes" id="UP001165060"/>
    </source>
</evidence>
<feature type="compositionally biased region" description="Basic and acidic residues" evidence="3">
    <location>
        <begin position="38"/>
        <end position="63"/>
    </location>
</feature>
<feature type="region of interest" description="Disordered" evidence="3">
    <location>
        <begin position="88"/>
        <end position="107"/>
    </location>
</feature>
<dbReference type="InterPro" id="IPR043519">
    <property type="entry name" value="NT_sf"/>
</dbReference>
<dbReference type="CDD" id="cd05402">
    <property type="entry name" value="NT_PAP_TUTase"/>
    <property type="match status" value="1"/>
</dbReference>
<sequence>MLSTSHHGHSLAHPPPIPPPTYASPHSNPAPRPSAARSDTHRYAASEHRYAQSEGEGDMRSEDGGPDAGSLPDDGSAASDCTRSAIPRPLLLSQPSPGLAGPLHPPPSSLCQSRLTRAILSFVAHADLQVASSTPRRLLACARIRRVVSALWPRAQVKLYGSHVTGLALPSSDLDFVIVLPAVHKTELVETPGILEGPNAIRETWQASLARKLRSETWVFTNDIKIIERTLIPVIKIRTNDNVELDISFDGAEHHGLENIALVNSTLAEFPHARPLILVLKQFLQNSGLLTAYTGGLSSYGLFLMTARYLQEQVFAGGMDLGSLLMGFFDFYGNHFNPRVTGLSAGRRCYFDRHEHHRMNWYSQQQQQQQQQNVERRHSFTEDDNYAVADAKPSRLSVGASVSPAPPRPMPFQVAPPPMPTTPPVAAISTGGERRELRRSGSSVGLGGGVDTKRTGSGSGEGAPAVHVYVQRQQVQQVWNEQQAQQFLLDPIFCEDPLSPANNVLRNTFRILQVLRAFSDAHRSLQASLEFTGGDGEEGGGQEERENGFSLLEGILNAEDAFYPYTE</sequence>
<name>A0ABQ6N393_9STRA</name>
<feature type="compositionally biased region" description="Basic residues" evidence="3">
    <location>
        <begin position="1"/>
        <end position="10"/>
    </location>
</feature>
<dbReference type="Pfam" id="PF22600">
    <property type="entry name" value="MTPAP-like_central"/>
    <property type="match status" value="1"/>
</dbReference>
<evidence type="ECO:0000259" key="5">
    <source>
        <dbReference type="Pfam" id="PF22600"/>
    </source>
</evidence>
<dbReference type="EMBL" id="BRYB01000865">
    <property type="protein sequence ID" value="GMI39271.1"/>
    <property type="molecule type" value="Genomic_DNA"/>
</dbReference>
<evidence type="ECO:0000313" key="6">
    <source>
        <dbReference type="EMBL" id="GMI39271.1"/>
    </source>
</evidence>
<feature type="domain" description="Poly(A) RNA polymerase mitochondrial-like central palm" evidence="5">
    <location>
        <begin position="129"/>
        <end position="262"/>
    </location>
</feature>
<evidence type="ECO:0000256" key="1">
    <source>
        <dbReference type="ARBA" id="ARBA00022723"/>
    </source>
</evidence>
<keyword evidence="2" id="KW-0460">Magnesium</keyword>
<evidence type="ECO:0008006" key="8">
    <source>
        <dbReference type="Google" id="ProtNLM"/>
    </source>
</evidence>
<dbReference type="Gene3D" id="3.30.460.10">
    <property type="entry name" value="Beta Polymerase, domain 2"/>
    <property type="match status" value="1"/>
</dbReference>
<dbReference type="Gene3D" id="1.10.1410.10">
    <property type="match status" value="2"/>
</dbReference>
<dbReference type="PANTHER" id="PTHR23092">
    <property type="entry name" value="POLY(A) RNA POLYMERASE"/>
    <property type="match status" value="1"/>
</dbReference>
<evidence type="ECO:0000256" key="3">
    <source>
        <dbReference type="SAM" id="MobiDB-lite"/>
    </source>
</evidence>
<dbReference type="InterPro" id="IPR002058">
    <property type="entry name" value="PAP_assoc"/>
</dbReference>
<feature type="region of interest" description="Disordered" evidence="3">
    <location>
        <begin position="1"/>
        <end position="82"/>
    </location>
</feature>
<dbReference type="SUPFAM" id="SSF81631">
    <property type="entry name" value="PAP/OAS1 substrate-binding domain"/>
    <property type="match status" value="1"/>
</dbReference>
<dbReference type="PANTHER" id="PTHR23092:SF48">
    <property type="entry name" value="NUCLEOTIDYLTRANSFERASE FAMILY PROTEIN"/>
    <property type="match status" value="1"/>
</dbReference>
<proteinExistence type="predicted"/>
<evidence type="ECO:0000259" key="4">
    <source>
        <dbReference type="Pfam" id="PF03828"/>
    </source>
</evidence>
<reference evidence="6 7" key="1">
    <citation type="journal article" date="2023" name="Commun. Biol.">
        <title>Genome analysis of Parmales, the sister group of diatoms, reveals the evolutionary specialization of diatoms from phago-mixotrophs to photoautotrophs.</title>
        <authorList>
            <person name="Ban H."/>
            <person name="Sato S."/>
            <person name="Yoshikawa S."/>
            <person name="Yamada K."/>
            <person name="Nakamura Y."/>
            <person name="Ichinomiya M."/>
            <person name="Sato N."/>
            <person name="Blanc-Mathieu R."/>
            <person name="Endo H."/>
            <person name="Kuwata A."/>
            <person name="Ogata H."/>
        </authorList>
    </citation>
    <scope>NUCLEOTIDE SEQUENCE [LARGE SCALE GENOMIC DNA]</scope>
</reference>
<dbReference type="Proteomes" id="UP001165060">
    <property type="component" value="Unassembled WGS sequence"/>
</dbReference>
<protein>
    <recommendedName>
        <fullName evidence="8">Polymerase nucleotidyl transferase domain-containing protein</fullName>
    </recommendedName>
</protein>
<dbReference type="InterPro" id="IPR054708">
    <property type="entry name" value="MTPAP-like_central"/>
</dbReference>
<dbReference type="SUPFAM" id="SSF81301">
    <property type="entry name" value="Nucleotidyltransferase"/>
    <property type="match status" value="1"/>
</dbReference>
<accession>A0ABQ6N393</accession>
<feature type="region of interest" description="Disordered" evidence="3">
    <location>
        <begin position="387"/>
        <end position="461"/>
    </location>
</feature>
<comment type="caution">
    <text evidence="6">The sequence shown here is derived from an EMBL/GenBank/DDBJ whole genome shotgun (WGS) entry which is preliminary data.</text>
</comment>
<keyword evidence="7" id="KW-1185">Reference proteome</keyword>
<feature type="compositionally biased region" description="Pro residues" evidence="3">
    <location>
        <begin position="404"/>
        <end position="423"/>
    </location>
</feature>
<dbReference type="InterPro" id="IPR045862">
    <property type="entry name" value="Trf4-like"/>
</dbReference>
<gene>
    <name evidence="6" type="ORF">TeGR_g14301</name>
</gene>
<keyword evidence="1" id="KW-0479">Metal-binding</keyword>
<organism evidence="6 7">
    <name type="scientific">Tetraparma gracilis</name>
    <dbReference type="NCBI Taxonomy" id="2962635"/>
    <lineage>
        <taxon>Eukaryota</taxon>
        <taxon>Sar</taxon>
        <taxon>Stramenopiles</taxon>
        <taxon>Ochrophyta</taxon>
        <taxon>Bolidophyceae</taxon>
        <taxon>Parmales</taxon>
        <taxon>Triparmaceae</taxon>
        <taxon>Tetraparma</taxon>
    </lineage>
</organism>
<feature type="domain" description="PAP-associated" evidence="4">
    <location>
        <begin position="320"/>
        <end position="364"/>
    </location>
</feature>
<dbReference type="Pfam" id="PF03828">
    <property type="entry name" value="PAP_assoc"/>
    <property type="match status" value="1"/>
</dbReference>
<evidence type="ECO:0000256" key="2">
    <source>
        <dbReference type="ARBA" id="ARBA00022842"/>
    </source>
</evidence>
<feature type="compositionally biased region" description="Pro residues" evidence="3">
    <location>
        <begin position="13"/>
        <end position="32"/>
    </location>
</feature>